<dbReference type="AlphaFoldDB" id="A0A7V4XUG9"/>
<dbReference type="PANTHER" id="PTHR43364:SF4">
    <property type="entry name" value="NAD(P)-LINKED OXIDOREDUCTASE SUPERFAMILY PROTEIN"/>
    <property type="match status" value="1"/>
</dbReference>
<proteinExistence type="predicted"/>
<dbReference type="InterPro" id="IPR020471">
    <property type="entry name" value="AKR"/>
</dbReference>
<dbReference type="PROSITE" id="PS00062">
    <property type="entry name" value="ALDOKETO_REDUCTASE_2"/>
    <property type="match status" value="1"/>
</dbReference>
<accession>A0A7V4XUG9</accession>
<dbReference type="EMBL" id="DTKL01000076">
    <property type="protein sequence ID" value="HGY95439.1"/>
    <property type="molecule type" value="Genomic_DNA"/>
</dbReference>
<reference evidence="3" key="1">
    <citation type="journal article" date="2020" name="mSystems">
        <title>Genome- and Community-Level Interaction Insights into Carbon Utilization and Element Cycling Functions of Hydrothermarchaeota in Hydrothermal Sediment.</title>
        <authorList>
            <person name="Zhou Z."/>
            <person name="Liu Y."/>
            <person name="Xu W."/>
            <person name="Pan J."/>
            <person name="Luo Z.H."/>
            <person name="Li M."/>
        </authorList>
    </citation>
    <scope>NUCLEOTIDE SEQUENCE [LARGE SCALE GENOMIC DNA]</scope>
    <source>
        <strain evidence="3">SpSt-855</strain>
    </source>
</reference>
<dbReference type="InterPro" id="IPR023210">
    <property type="entry name" value="NADP_OxRdtase_dom"/>
</dbReference>
<evidence type="ECO:0000256" key="1">
    <source>
        <dbReference type="ARBA" id="ARBA00023002"/>
    </source>
</evidence>
<dbReference type="Gene3D" id="3.20.20.100">
    <property type="entry name" value="NADP-dependent oxidoreductase domain"/>
    <property type="match status" value="1"/>
</dbReference>
<dbReference type="SUPFAM" id="SSF51430">
    <property type="entry name" value="NAD(P)-linked oxidoreductase"/>
    <property type="match status" value="1"/>
</dbReference>
<evidence type="ECO:0000313" key="3">
    <source>
        <dbReference type="EMBL" id="HGY95439.1"/>
    </source>
</evidence>
<comment type="caution">
    <text evidence="3">The sequence shown here is derived from an EMBL/GenBank/DDBJ whole genome shotgun (WGS) entry which is preliminary data.</text>
</comment>
<dbReference type="InterPro" id="IPR018170">
    <property type="entry name" value="Aldo/ket_reductase_CS"/>
</dbReference>
<dbReference type="Pfam" id="PF00248">
    <property type="entry name" value="Aldo_ket_red"/>
    <property type="match status" value="1"/>
</dbReference>
<name>A0A7V4XUG9_9BACT</name>
<sequence>MLVRMEFFTLNGAQVSRIGLGTWAIGGSEWGEVPETDAIATCLAIFDHGINLIDTAPIYGFGRSEELIGKAIRQHGRSQDFYIATKAGLEWNDRGVFSNSDPARLRQEFEDSLRRLGTDYVDLYQIHWPDTTLPVERAAEVLRELFDAGRIRAVGVSNFSAAQMDAFSKIVPLHSNQPPYNLFEREIDASTLPYCHSHNIAVLTYSSLCRSLLAGRLKADTPIPEGDIRREDPKFQPPRFAQYLQAVEQLDAFAQQHYGKRVLHLAVRWVLDRPGISAALWGAKRPEQLAPIPEVMGWHLDACAMAEIDRIVTACVTDPVGPEYLTPGVRT</sequence>
<dbReference type="PRINTS" id="PR00069">
    <property type="entry name" value="ALDKETRDTASE"/>
</dbReference>
<dbReference type="InterPro" id="IPR050523">
    <property type="entry name" value="AKR_Detox_Biosynth"/>
</dbReference>
<dbReference type="GO" id="GO:0005829">
    <property type="term" value="C:cytosol"/>
    <property type="evidence" value="ECO:0007669"/>
    <property type="project" value="TreeGrafter"/>
</dbReference>
<evidence type="ECO:0000259" key="2">
    <source>
        <dbReference type="Pfam" id="PF00248"/>
    </source>
</evidence>
<feature type="domain" description="NADP-dependent oxidoreductase" evidence="2">
    <location>
        <begin position="17"/>
        <end position="311"/>
    </location>
</feature>
<organism evidence="3">
    <name type="scientific">Acidobacterium capsulatum</name>
    <dbReference type="NCBI Taxonomy" id="33075"/>
    <lineage>
        <taxon>Bacteria</taxon>
        <taxon>Pseudomonadati</taxon>
        <taxon>Acidobacteriota</taxon>
        <taxon>Terriglobia</taxon>
        <taxon>Terriglobales</taxon>
        <taxon>Acidobacteriaceae</taxon>
        <taxon>Acidobacterium</taxon>
    </lineage>
</organism>
<dbReference type="PANTHER" id="PTHR43364">
    <property type="entry name" value="NADH-SPECIFIC METHYLGLYOXAL REDUCTASE-RELATED"/>
    <property type="match status" value="1"/>
</dbReference>
<gene>
    <name evidence="3" type="ORF">ENW50_12260</name>
</gene>
<dbReference type="GO" id="GO:0016491">
    <property type="term" value="F:oxidoreductase activity"/>
    <property type="evidence" value="ECO:0007669"/>
    <property type="project" value="UniProtKB-KW"/>
</dbReference>
<protein>
    <submittedName>
        <fullName evidence="3">Aldo/keto reductase</fullName>
    </submittedName>
</protein>
<keyword evidence="1" id="KW-0560">Oxidoreductase</keyword>
<dbReference type="InterPro" id="IPR036812">
    <property type="entry name" value="NAD(P)_OxRdtase_dom_sf"/>
</dbReference>